<comment type="caution">
    <text evidence="1">The sequence shown here is derived from an EMBL/GenBank/DDBJ whole genome shotgun (WGS) entry which is preliminary data.</text>
</comment>
<reference evidence="1 2" key="1">
    <citation type="journal article" date="2024" name="Plant Biotechnol. J.">
        <title>Genome and CRISPR/Cas9 system of a widespread forest tree (Populus alba) in the world.</title>
        <authorList>
            <person name="Liu Y.J."/>
            <person name="Jiang P.F."/>
            <person name="Han X.M."/>
            <person name="Li X.Y."/>
            <person name="Wang H.M."/>
            <person name="Wang Y.J."/>
            <person name="Wang X.X."/>
            <person name="Zeng Q.Y."/>
        </authorList>
    </citation>
    <scope>NUCLEOTIDE SEQUENCE [LARGE SCALE GENOMIC DNA]</scope>
    <source>
        <strain evidence="2">cv. PAL-ZL1</strain>
    </source>
</reference>
<evidence type="ECO:0000313" key="1">
    <source>
        <dbReference type="EMBL" id="KAL3597176.1"/>
    </source>
</evidence>
<sequence length="105" mass="12044">MVKDLLSMLENGNQDSSLLDVVYRSLEEPREKSSKIKIEKLLMLERFSYVYNWPFGSLALPLTNCQKQHGKKTVPSTSHTPSPSLQIRIKVHQSKYGLEPQISQQ</sequence>
<evidence type="ECO:0000313" key="2">
    <source>
        <dbReference type="Proteomes" id="UP000309997"/>
    </source>
</evidence>
<keyword evidence="2" id="KW-1185">Reference proteome</keyword>
<gene>
    <name evidence="1" type="ORF">D5086_008813</name>
</gene>
<name>A0ACC4CH56_POPAL</name>
<protein>
    <submittedName>
        <fullName evidence="1">Uncharacterized protein</fullName>
    </submittedName>
</protein>
<dbReference type="EMBL" id="RCHU02000004">
    <property type="protein sequence ID" value="KAL3597176.1"/>
    <property type="molecule type" value="Genomic_DNA"/>
</dbReference>
<proteinExistence type="predicted"/>
<accession>A0ACC4CH56</accession>
<organism evidence="1 2">
    <name type="scientific">Populus alba</name>
    <name type="common">White poplar</name>
    <dbReference type="NCBI Taxonomy" id="43335"/>
    <lineage>
        <taxon>Eukaryota</taxon>
        <taxon>Viridiplantae</taxon>
        <taxon>Streptophyta</taxon>
        <taxon>Embryophyta</taxon>
        <taxon>Tracheophyta</taxon>
        <taxon>Spermatophyta</taxon>
        <taxon>Magnoliopsida</taxon>
        <taxon>eudicotyledons</taxon>
        <taxon>Gunneridae</taxon>
        <taxon>Pentapetalae</taxon>
        <taxon>rosids</taxon>
        <taxon>fabids</taxon>
        <taxon>Malpighiales</taxon>
        <taxon>Salicaceae</taxon>
        <taxon>Saliceae</taxon>
        <taxon>Populus</taxon>
    </lineage>
</organism>
<dbReference type="Proteomes" id="UP000309997">
    <property type="component" value="Unassembled WGS sequence"/>
</dbReference>